<comment type="caution">
    <text evidence="5">The sequence shown here is derived from an EMBL/GenBank/DDBJ whole genome shotgun (WGS) entry which is preliminary data.</text>
</comment>
<protein>
    <submittedName>
        <fullName evidence="5">RND transporter</fullName>
    </submittedName>
</protein>
<evidence type="ECO:0000256" key="1">
    <source>
        <dbReference type="ARBA" id="ARBA00004196"/>
    </source>
</evidence>
<dbReference type="PANTHER" id="PTHR30386">
    <property type="entry name" value="MEMBRANE FUSION SUBUNIT OF EMRAB-TOLC MULTIDRUG EFFLUX PUMP"/>
    <property type="match status" value="1"/>
</dbReference>
<dbReference type="Gene3D" id="2.40.30.170">
    <property type="match status" value="1"/>
</dbReference>
<organism evidence="5 6">
    <name type="scientific">Geothrix rubra</name>
    <dbReference type="NCBI Taxonomy" id="2927977"/>
    <lineage>
        <taxon>Bacteria</taxon>
        <taxon>Pseudomonadati</taxon>
        <taxon>Acidobacteriota</taxon>
        <taxon>Holophagae</taxon>
        <taxon>Holophagales</taxon>
        <taxon>Holophagaceae</taxon>
        <taxon>Geothrix</taxon>
    </lineage>
</organism>
<feature type="domain" description="Multidrug resistance protein MdtA-like barrel-sandwich hybrid" evidence="3">
    <location>
        <begin position="48"/>
        <end position="230"/>
    </location>
</feature>
<dbReference type="SUPFAM" id="SSF111369">
    <property type="entry name" value="HlyD-like secretion proteins"/>
    <property type="match status" value="2"/>
</dbReference>
<dbReference type="Pfam" id="PF25963">
    <property type="entry name" value="Beta-barrel_AAEA"/>
    <property type="match status" value="1"/>
</dbReference>
<feature type="coiled-coil region" evidence="2">
    <location>
        <begin position="102"/>
        <end position="136"/>
    </location>
</feature>
<dbReference type="InterPro" id="IPR058634">
    <property type="entry name" value="AaeA-lik-b-barrel"/>
</dbReference>
<dbReference type="Proteomes" id="UP001165089">
    <property type="component" value="Unassembled WGS sequence"/>
</dbReference>
<evidence type="ECO:0000259" key="3">
    <source>
        <dbReference type="Pfam" id="PF25917"/>
    </source>
</evidence>
<dbReference type="RefSeq" id="WP_285725078.1">
    <property type="nucleotide sequence ID" value="NZ_BSDD01000003.1"/>
</dbReference>
<accession>A0ABQ5Q8F6</accession>
<keyword evidence="6" id="KW-1185">Reference proteome</keyword>
<comment type="subcellular location">
    <subcellularLocation>
        <location evidence="1">Cell envelope</location>
    </subcellularLocation>
</comment>
<evidence type="ECO:0000259" key="4">
    <source>
        <dbReference type="Pfam" id="PF25963"/>
    </source>
</evidence>
<dbReference type="Pfam" id="PF25917">
    <property type="entry name" value="BSH_RND"/>
    <property type="match status" value="1"/>
</dbReference>
<dbReference type="PANTHER" id="PTHR30386:SF19">
    <property type="entry name" value="MULTIDRUG EXPORT PROTEIN EMRA-RELATED"/>
    <property type="match status" value="1"/>
</dbReference>
<name>A0ABQ5Q8F6_9BACT</name>
<dbReference type="Gene3D" id="2.40.50.100">
    <property type="match status" value="1"/>
</dbReference>
<keyword evidence="2" id="KW-0175">Coiled coil</keyword>
<feature type="domain" description="p-hydroxybenzoic acid efflux pump subunit AaeA-like beta-barrel" evidence="4">
    <location>
        <begin position="237"/>
        <end position="329"/>
    </location>
</feature>
<gene>
    <name evidence="5" type="ORF">GETHPA_19180</name>
</gene>
<sequence>MAAPSLKKGLSLAAILVLAAAGGLWGLLRWRHAQVFVATDDAYVRGSIITVASRIPGPLQAVAVQENQPVTAGQVLATVDPRDYDAAVARARASLGEATSALALNEAQIAQARAQLQAAESQRELAALEKARLTALHARQSIPAQKVDHAVTADAVAAAQVAAARKQVAAAQGLLGVSRSKVGVAQAALEQARLQRSYCDVTAPVDGVVSRKLAEKGIVVAAGQPLLAVVPLGAGQLWVEANFKETQLRRVRPGQSVTLRADLDDGREFRGTVESLAAGTGSVFSLLPAENATGNWVKVVQRLPVRIRLEPNADPERRLRVGLSVTAEIDTREAR</sequence>
<evidence type="ECO:0000313" key="6">
    <source>
        <dbReference type="Proteomes" id="UP001165089"/>
    </source>
</evidence>
<dbReference type="Gene3D" id="1.10.287.470">
    <property type="entry name" value="Helix hairpin bin"/>
    <property type="match status" value="2"/>
</dbReference>
<evidence type="ECO:0000256" key="2">
    <source>
        <dbReference type="SAM" id="Coils"/>
    </source>
</evidence>
<dbReference type="InterPro" id="IPR050739">
    <property type="entry name" value="MFP"/>
</dbReference>
<dbReference type="EMBL" id="BSDD01000003">
    <property type="protein sequence ID" value="GLH70385.1"/>
    <property type="molecule type" value="Genomic_DNA"/>
</dbReference>
<dbReference type="InterPro" id="IPR058625">
    <property type="entry name" value="MdtA-like_BSH"/>
</dbReference>
<proteinExistence type="predicted"/>
<evidence type="ECO:0000313" key="5">
    <source>
        <dbReference type="EMBL" id="GLH70385.1"/>
    </source>
</evidence>
<reference evidence="5 6" key="1">
    <citation type="journal article" date="2023" name="Antonie Van Leeuwenhoek">
        <title>Mesoterricola silvestris gen. nov., sp. nov., Mesoterricola sediminis sp. nov., Geothrix oryzae sp. nov., Geothrix edaphica sp. nov., Geothrix rubra sp. nov., and Geothrix limicola sp. nov., six novel members of Acidobacteriota isolated from soils.</title>
        <authorList>
            <person name="Itoh H."/>
            <person name="Sugisawa Y."/>
            <person name="Mise K."/>
            <person name="Xu Z."/>
            <person name="Kuniyasu M."/>
            <person name="Ushijima N."/>
            <person name="Kawano K."/>
            <person name="Kobayashi E."/>
            <person name="Shiratori Y."/>
            <person name="Masuda Y."/>
            <person name="Senoo K."/>
        </authorList>
    </citation>
    <scope>NUCLEOTIDE SEQUENCE [LARGE SCALE GENOMIC DNA]</scope>
    <source>
        <strain evidence="5 6">Red803</strain>
    </source>
</reference>